<feature type="non-terminal residue" evidence="1">
    <location>
        <position position="1"/>
    </location>
</feature>
<comment type="caution">
    <text evidence="1">The sequence shown here is derived from an EMBL/GenBank/DDBJ whole genome shotgun (WGS) entry which is preliminary data.</text>
</comment>
<reference evidence="2" key="1">
    <citation type="journal article" date="2016" name="Genome Announc.">
        <title>Draft Genome Sequences of Five Rapidly Growing Mycobacterium Species, M. thermoresistibile, M. fortuitum subsp. acetamidolyticum, M. canariasense, M. brisbanense, and M. novocastrense.</title>
        <authorList>
            <person name="Katahira K."/>
            <person name="Ogura Y."/>
            <person name="Gotoh Y."/>
            <person name="Hayashi T."/>
        </authorList>
    </citation>
    <scope>NUCLEOTIDE SEQUENCE [LARGE SCALE GENOMIC DNA]</scope>
    <source>
        <strain evidence="2">JCM15298</strain>
    </source>
</reference>
<evidence type="ECO:0000313" key="1">
    <source>
        <dbReference type="EMBL" id="GAS98939.1"/>
    </source>
</evidence>
<keyword evidence="2" id="KW-1185">Reference proteome</keyword>
<reference evidence="2" key="2">
    <citation type="submission" date="2016-02" db="EMBL/GenBank/DDBJ databases">
        <title>Draft genome sequence of five rapidly growing Mycobacterium species.</title>
        <authorList>
            <person name="Katahira K."/>
            <person name="Gotou Y."/>
            <person name="Iida K."/>
            <person name="Ogura Y."/>
            <person name="Hayashi T."/>
        </authorList>
    </citation>
    <scope>NUCLEOTIDE SEQUENCE [LARGE SCALE GENOMIC DNA]</scope>
    <source>
        <strain evidence="2">JCM15298</strain>
    </source>
</reference>
<evidence type="ECO:0000313" key="2">
    <source>
        <dbReference type="Proteomes" id="UP000069443"/>
    </source>
</evidence>
<sequence>HGMVGDVAARADEIVDTVVDSIIDQLTEAADRAQSKDGQTVRVQDSVKHTCEICGRVGSRRFVPTATGWKCAPTATACKGNQQPEPPAPALEHGHAATYDLGCRCGPCKVANAELKVAAARTGPKPADDKTPAVTARCQDCPRAWTITGDHLRVAIEHHEQTYSHIVDYAEVPA</sequence>
<name>A0A100WI38_MYCCR</name>
<dbReference type="EMBL" id="BCSY01000122">
    <property type="protein sequence ID" value="GAS98939.1"/>
    <property type="molecule type" value="Genomic_DNA"/>
</dbReference>
<gene>
    <name evidence="1" type="ORF">RMCC_5904</name>
</gene>
<organism evidence="1 2">
    <name type="scientific">Mycolicibacterium canariasense</name>
    <name type="common">Mycobacterium canariasense</name>
    <dbReference type="NCBI Taxonomy" id="228230"/>
    <lineage>
        <taxon>Bacteria</taxon>
        <taxon>Bacillati</taxon>
        <taxon>Actinomycetota</taxon>
        <taxon>Actinomycetes</taxon>
        <taxon>Mycobacteriales</taxon>
        <taxon>Mycobacteriaceae</taxon>
        <taxon>Mycolicibacterium</taxon>
    </lineage>
</organism>
<dbReference type="RefSeq" id="WP_201029627.1">
    <property type="nucleotide sequence ID" value="NZ_BCSY01000122.1"/>
</dbReference>
<accession>A0A100WI38</accession>
<dbReference type="Proteomes" id="UP000069443">
    <property type="component" value="Unassembled WGS sequence"/>
</dbReference>
<proteinExistence type="predicted"/>
<dbReference type="AlphaFoldDB" id="A0A100WI38"/>
<protein>
    <submittedName>
        <fullName evidence="1">Uncharacterized protein</fullName>
    </submittedName>
</protein>